<dbReference type="InterPro" id="IPR027417">
    <property type="entry name" value="P-loop_NTPase"/>
</dbReference>
<sequence>MASITNPLLSSNFLGARIPLSPPTPKTTKSQLPLPLFFKRKLLNTQNIFNKNPTNTEALKSLPSHATLAALIFSSLTPQALAVDNTTPPTNPPVIQAQPTKPSPSNSSPFSQNLLLQAPNPQNQTASDLPEGSQWRYSEFLNAVKKGKVERVRFSKDGSVLQLTAVDGRRASVIVPNDPDLIDILAMNGVDISVSEGDSGNGLFNFIGNLLFPFLAFAEVPETGVTFADVAGADQAKLELQEVVDFLKNPDKYTALGAKIPKGCLLVGPPGTGKTLLARAVAGEAGVPFFSCAASEFVELFVGVGASRVRDLFEKAKSKAPCIVFIDEIDAVGRQRGAGLGGGNDEREQTINQLLTEMDGFSGNSGVIVLAATNRPDVLDSALLRPGRFDRQVTVDRPDVAGRVKILQVHSRGKALAKDPRRELKEISKDEISDALERIIAGPEKKNAVVSDEKKKLVAYHEAGHALVGALMPEYDPVAKISIIPRGQAGGLTFFAPSEERLESGLYSRSYLENQMAVALGGRVAEEVIFGQENVTTGASNDFMQVSRVARQMVERFGFSKKIGQVAIGGPGGNPFLGQQMSSQKDYSMATADIVDAEVRELVEKAYSRATQIVTTHSDILHKLAQLLIEKETVDGEEFMSLFIDGKAELYVA</sequence>
<evidence type="ECO:0000256" key="10">
    <source>
        <dbReference type="ARBA" id="ARBA00022833"/>
    </source>
</evidence>
<dbReference type="CDD" id="cd19501">
    <property type="entry name" value="RecA-like_FtsH"/>
    <property type="match status" value="1"/>
</dbReference>
<dbReference type="EMBL" id="JARAOO010000006">
    <property type="protein sequence ID" value="KAJ7966947.1"/>
    <property type="molecule type" value="Genomic_DNA"/>
</dbReference>
<dbReference type="GO" id="GO:0005524">
    <property type="term" value="F:ATP binding"/>
    <property type="evidence" value="ECO:0007669"/>
    <property type="project" value="UniProtKB-KW"/>
</dbReference>
<dbReference type="InterPro" id="IPR003959">
    <property type="entry name" value="ATPase_AAA_core"/>
</dbReference>
<dbReference type="HAMAP" id="MF_01458">
    <property type="entry name" value="FtsH"/>
    <property type="match status" value="1"/>
</dbReference>
<organism evidence="18 19">
    <name type="scientific">Quillaja saponaria</name>
    <name type="common">Soap bark tree</name>
    <dbReference type="NCBI Taxonomy" id="32244"/>
    <lineage>
        <taxon>Eukaryota</taxon>
        <taxon>Viridiplantae</taxon>
        <taxon>Streptophyta</taxon>
        <taxon>Embryophyta</taxon>
        <taxon>Tracheophyta</taxon>
        <taxon>Spermatophyta</taxon>
        <taxon>Magnoliopsida</taxon>
        <taxon>eudicotyledons</taxon>
        <taxon>Gunneridae</taxon>
        <taxon>Pentapetalae</taxon>
        <taxon>rosids</taxon>
        <taxon>fabids</taxon>
        <taxon>Fabales</taxon>
        <taxon>Quillajaceae</taxon>
        <taxon>Quillaja</taxon>
    </lineage>
</organism>
<evidence type="ECO:0000256" key="13">
    <source>
        <dbReference type="ARBA" id="ARBA00022989"/>
    </source>
</evidence>
<comment type="subcellular location">
    <subcellularLocation>
        <location evidence="2">Membrane</location>
    </subcellularLocation>
</comment>
<dbReference type="Pfam" id="PF01434">
    <property type="entry name" value="Peptidase_M41"/>
    <property type="match status" value="1"/>
</dbReference>
<evidence type="ECO:0000256" key="14">
    <source>
        <dbReference type="ARBA" id="ARBA00023049"/>
    </source>
</evidence>
<keyword evidence="5" id="KW-0645">Protease</keyword>
<feature type="compositionally biased region" description="Low complexity" evidence="16">
    <location>
        <begin position="103"/>
        <end position="115"/>
    </location>
</feature>
<evidence type="ECO:0000256" key="2">
    <source>
        <dbReference type="ARBA" id="ARBA00004370"/>
    </source>
</evidence>
<proteinExistence type="inferred from homology"/>
<dbReference type="GO" id="GO:0004222">
    <property type="term" value="F:metalloendopeptidase activity"/>
    <property type="evidence" value="ECO:0007669"/>
    <property type="project" value="InterPro"/>
</dbReference>
<dbReference type="Gene3D" id="3.40.50.300">
    <property type="entry name" value="P-loop containing nucleotide triphosphate hydrolases"/>
    <property type="match status" value="1"/>
</dbReference>
<evidence type="ECO:0000256" key="4">
    <source>
        <dbReference type="ARBA" id="ARBA00010550"/>
    </source>
</evidence>
<evidence type="ECO:0000256" key="16">
    <source>
        <dbReference type="SAM" id="MobiDB-lite"/>
    </source>
</evidence>
<keyword evidence="13" id="KW-1133">Transmembrane helix</keyword>
<dbReference type="PROSITE" id="PS00674">
    <property type="entry name" value="AAA"/>
    <property type="match status" value="1"/>
</dbReference>
<dbReference type="FunFam" id="1.20.58.760:FF:000001">
    <property type="entry name" value="ATP-dependent zinc metalloprotease FtsH"/>
    <property type="match status" value="1"/>
</dbReference>
<comment type="caution">
    <text evidence="18">The sequence shown here is derived from an EMBL/GenBank/DDBJ whole genome shotgun (WGS) entry which is preliminary data.</text>
</comment>
<keyword evidence="6" id="KW-0812">Transmembrane</keyword>
<evidence type="ECO:0000256" key="5">
    <source>
        <dbReference type="ARBA" id="ARBA00022670"/>
    </source>
</evidence>
<feature type="region of interest" description="Disordered" evidence="16">
    <location>
        <begin position="83"/>
        <end position="115"/>
    </location>
</feature>
<keyword evidence="19" id="KW-1185">Reference proteome</keyword>
<evidence type="ECO:0000256" key="15">
    <source>
        <dbReference type="RuleBase" id="RU003651"/>
    </source>
</evidence>
<dbReference type="GO" id="GO:0016887">
    <property type="term" value="F:ATP hydrolysis activity"/>
    <property type="evidence" value="ECO:0007669"/>
    <property type="project" value="InterPro"/>
</dbReference>
<gene>
    <name evidence="18" type="ORF">O6P43_016342</name>
</gene>
<dbReference type="AlphaFoldDB" id="A0AAD7LZ97"/>
<accession>A0AAD7LZ97</accession>
<evidence type="ECO:0000256" key="11">
    <source>
        <dbReference type="ARBA" id="ARBA00022840"/>
    </source>
</evidence>
<reference evidence="18" key="1">
    <citation type="journal article" date="2023" name="Science">
        <title>Elucidation of the pathway for biosynthesis of saponin adjuvants from the soapbark tree.</title>
        <authorList>
            <person name="Reed J."/>
            <person name="Orme A."/>
            <person name="El-Demerdash A."/>
            <person name="Owen C."/>
            <person name="Martin L.B.B."/>
            <person name="Misra R.C."/>
            <person name="Kikuchi S."/>
            <person name="Rejzek M."/>
            <person name="Martin A.C."/>
            <person name="Harkess A."/>
            <person name="Leebens-Mack J."/>
            <person name="Louveau T."/>
            <person name="Stephenson M.J."/>
            <person name="Osbourn A."/>
        </authorList>
    </citation>
    <scope>NUCLEOTIDE SEQUENCE</scope>
    <source>
        <strain evidence="18">S10</strain>
    </source>
</reference>
<comment type="similarity">
    <text evidence="4">In the N-terminal section; belongs to the AAA ATPase family.</text>
</comment>
<evidence type="ECO:0000256" key="8">
    <source>
        <dbReference type="ARBA" id="ARBA00022741"/>
    </source>
</evidence>
<dbReference type="SUPFAM" id="SSF140990">
    <property type="entry name" value="FtsH protease domain-like"/>
    <property type="match status" value="1"/>
</dbReference>
<keyword evidence="12" id="KW-0809">Transit peptide</keyword>
<dbReference type="Pfam" id="PF00004">
    <property type="entry name" value="AAA"/>
    <property type="match status" value="1"/>
</dbReference>
<keyword evidence="8 15" id="KW-0547">Nucleotide-binding</keyword>
<dbReference type="GO" id="GO:0006508">
    <property type="term" value="P:proteolysis"/>
    <property type="evidence" value="ECO:0007669"/>
    <property type="project" value="UniProtKB-KW"/>
</dbReference>
<dbReference type="SMART" id="SM00382">
    <property type="entry name" value="AAA"/>
    <property type="match status" value="1"/>
</dbReference>
<dbReference type="GO" id="GO:0046872">
    <property type="term" value="F:metal ion binding"/>
    <property type="evidence" value="ECO:0007669"/>
    <property type="project" value="UniProtKB-KW"/>
</dbReference>
<dbReference type="SUPFAM" id="SSF52540">
    <property type="entry name" value="P-loop containing nucleoside triphosphate hydrolases"/>
    <property type="match status" value="1"/>
</dbReference>
<dbReference type="FunFam" id="3.40.50.300:FF:000001">
    <property type="entry name" value="ATP-dependent zinc metalloprotease FtsH"/>
    <property type="match status" value="1"/>
</dbReference>
<feature type="domain" description="AAA+ ATPase" evidence="17">
    <location>
        <begin position="260"/>
        <end position="399"/>
    </location>
</feature>
<evidence type="ECO:0000256" key="9">
    <source>
        <dbReference type="ARBA" id="ARBA00022801"/>
    </source>
</evidence>
<evidence type="ECO:0000256" key="7">
    <source>
        <dbReference type="ARBA" id="ARBA00022723"/>
    </source>
</evidence>
<dbReference type="Gene3D" id="3.30.720.210">
    <property type="match status" value="1"/>
</dbReference>
<evidence type="ECO:0000256" key="12">
    <source>
        <dbReference type="ARBA" id="ARBA00022946"/>
    </source>
</evidence>
<dbReference type="FunFam" id="3.30.720.210:FF:000003">
    <property type="entry name" value="ATP-dependent zinc metalloprotease FTSH, chloroplastic"/>
    <property type="match status" value="1"/>
</dbReference>
<evidence type="ECO:0000313" key="18">
    <source>
        <dbReference type="EMBL" id="KAJ7966947.1"/>
    </source>
</evidence>
<dbReference type="PANTHER" id="PTHR23076:SF113">
    <property type="entry name" value="ATP-DEPENDENT ZINC METALLOPROTEASE FTSH 1, CHLOROPLASTIC-RELATED"/>
    <property type="match status" value="1"/>
</dbReference>
<dbReference type="Gene3D" id="1.10.8.60">
    <property type="match status" value="1"/>
</dbReference>
<dbReference type="InterPro" id="IPR037219">
    <property type="entry name" value="Peptidase_M41-like"/>
</dbReference>
<dbReference type="InterPro" id="IPR003960">
    <property type="entry name" value="ATPase_AAA_CS"/>
</dbReference>
<keyword evidence="10" id="KW-0862">Zinc</keyword>
<dbReference type="GO" id="GO:0004176">
    <property type="term" value="F:ATP-dependent peptidase activity"/>
    <property type="evidence" value="ECO:0007669"/>
    <property type="project" value="InterPro"/>
</dbReference>
<evidence type="ECO:0000256" key="1">
    <source>
        <dbReference type="ARBA" id="ARBA00001947"/>
    </source>
</evidence>
<comment type="cofactor">
    <cofactor evidence="1">
        <name>Zn(2+)</name>
        <dbReference type="ChEBI" id="CHEBI:29105"/>
    </cofactor>
</comment>
<dbReference type="PANTHER" id="PTHR23076">
    <property type="entry name" value="METALLOPROTEASE M41 FTSH"/>
    <property type="match status" value="1"/>
</dbReference>
<keyword evidence="14 18" id="KW-0482">Metalloprotease</keyword>
<dbReference type="InterPro" id="IPR003593">
    <property type="entry name" value="AAA+_ATPase"/>
</dbReference>
<name>A0AAD7LZ97_QUISA</name>
<dbReference type="Gene3D" id="1.20.58.760">
    <property type="entry name" value="Peptidase M41"/>
    <property type="match status" value="1"/>
</dbReference>
<comment type="similarity">
    <text evidence="3">In the C-terminal section; belongs to the peptidase M41 family.</text>
</comment>
<keyword evidence="13" id="KW-0472">Membrane</keyword>
<dbReference type="GO" id="GO:0009535">
    <property type="term" value="C:chloroplast thylakoid membrane"/>
    <property type="evidence" value="ECO:0007669"/>
    <property type="project" value="TreeGrafter"/>
</dbReference>
<evidence type="ECO:0000313" key="19">
    <source>
        <dbReference type="Proteomes" id="UP001163823"/>
    </source>
</evidence>
<protein>
    <submittedName>
        <fullName evidence="18">ATP-dependent zinc metalloprotease FTSH, chloroplastic</fullName>
    </submittedName>
</protein>
<keyword evidence="9" id="KW-0378">Hydrolase</keyword>
<keyword evidence="7" id="KW-0479">Metal-binding</keyword>
<keyword evidence="11 15" id="KW-0067">ATP-binding</keyword>
<dbReference type="Proteomes" id="UP001163823">
    <property type="component" value="Chromosome 6"/>
</dbReference>
<evidence type="ECO:0000256" key="3">
    <source>
        <dbReference type="ARBA" id="ARBA00010044"/>
    </source>
</evidence>
<dbReference type="KEGG" id="qsa:O6P43_016342"/>
<dbReference type="InterPro" id="IPR000642">
    <property type="entry name" value="Peptidase_M41"/>
</dbReference>
<evidence type="ECO:0000256" key="6">
    <source>
        <dbReference type="ARBA" id="ARBA00022692"/>
    </source>
</evidence>
<dbReference type="InterPro" id="IPR005936">
    <property type="entry name" value="FtsH"/>
</dbReference>
<evidence type="ECO:0000259" key="17">
    <source>
        <dbReference type="SMART" id="SM00382"/>
    </source>
</evidence>
<comment type="similarity">
    <text evidence="15">Belongs to the AAA ATPase family.</text>
</comment>